<evidence type="ECO:0000256" key="5">
    <source>
        <dbReference type="ARBA" id="ARBA00023136"/>
    </source>
</evidence>
<evidence type="ECO:0000256" key="1">
    <source>
        <dbReference type="ARBA" id="ARBA00004651"/>
    </source>
</evidence>
<dbReference type="RefSeq" id="WP_014555517.1">
    <property type="nucleotide sequence ID" value="NC_017459.1"/>
</dbReference>
<dbReference type="EMBL" id="FR746099">
    <property type="protein sequence ID" value="CCC39724.1"/>
    <property type="molecule type" value="Genomic_DNA"/>
</dbReference>
<keyword evidence="2" id="KW-1003">Cell membrane</keyword>
<evidence type="ECO:0000256" key="2">
    <source>
        <dbReference type="ARBA" id="ARBA00022475"/>
    </source>
</evidence>
<dbReference type="GeneID" id="12446489"/>
<feature type="transmembrane region" description="Helical" evidence="6">
    <location>
        <begin position="89"/>
        <end position="110"/>
    </location>
</feature>
<evidence type="ECO:0000256" key="4">
    <source>
        <dbReference type="ARBA" id="ARBA00022989"/>
    </source>
</evidence>
<dbReference type="Pfam" id="PF04039">
    <property type="entry name" value="MnhB"/>
    <property type="match status" value="1"/>
</dbReference>
<dbReference type="AlphaFoldDB" id="G0LI04"/>
<comment type="subcellular location">
    <subcellularLocation>
        <location evidence="1">Cell membrane</location>
        <topology evidence="1">Multi-pass membrane protein</topology>
    </subcellularLocation>
</comment>
<evidence type="ECO:0000313" key="9">
    <source>
        <dbReference type="Proteomes" id="UP000007954"/>
    </source>
</evidence>
<protein>
    <submittedName>
        <fullName evidence="8">Mrp-type sodium/proton antiporter system subunit B2</fullName>
    </submittedName>
</protein>
<organism evidence="8 9">
    <name type="scientific">Haloquadratum walsbyi (strain DSM 16854 / JCM 12705 / C23)</name>
    <dbReference type="NCBI Taxonomy" id="768065"/>
    <lineage>
        <taxon>Archaea</taxon>
        <taxon>Methanobacteriati</taxon>
        <taxon>Methanobacteriota</taxon>
        <taxon>Stenosarchaea group</taxon>
        <taxon>Halobacteria</taxon>
        <taxon>Halobacteriales</taxon>
        <taxon>Haloferacaceae</taxon>
        <taxon>Haloquadratum</taxon>
    </lineage>
</organism>
<feature type="transmembrane region" description="Helical" evidence="6">
    <location>
        <begin position="130"/>
        <end position="151"/>
    </location>
</feature>
<dbReference type="PANTHER" id="PTHR33932:SF4">
    <property type="entry name" value="NA(+)_H(+) ANTIPORTER SUBUNIT B"/>
    <property type="match status" value="1"/>
</dbReference>
<feature type="domain" description="Na+/H+ antiporter MnhB subunit-related protein" evidence="7">
    <location>
        <begin position="28"/>
        <end position="147"/>
    </location>
</feature>
<dbReference type="NCBIfam" id="NF009160">
    <property type="entry name" value="PRK12505.1"/>
    <property type="match status" value="1"/>
</dbReference>
<keyword evidence="5 6" id="KW-0472">Membrane</keyword>
<proteinExistence type="predicted"/>
<keyword evidence="4 6" id="KW-1133">Transmembrane helix</keyword>
<dbReference type="InterPro" id="IPR007182">
    <property type="entry name" value="MnhB"/>
</dbReference>
<dbReference type="Proteomes" id="UP000007954">
    <property type="component" value="Chromosome"/>
</dbReference>
<evidence type="ECO:0000256" key="3">
    <source>
        <dbReference type="ARBA" id="ARBA00022692"/>
    </source>
</evidence>
<dbReference type="OrthoDB" id="19265at2157"/>
<dbReference type="PANTHER" id="PTHR33932">
    <property type="entry name" value="NA(+)/H(+) ANTIPORTER SUBUNIT B"/>
    <property type="match status" value="1"/>
</dbReference>
<evidence type="ECO:0000259" key="7">
    <source>
        <dbReference type="Pfam" id="PF04039"/>
    </source>
</evidence>
<dbReference type="HOGENOM" id="CLU_101659_3_0_2"/>
<gene>
    <name evidence="8" type="primary">mrpB2</name>
    <name evidence="8" type="ordered locus">Hqrw_1795</name>
</gene>
<feature type="transmembrane region" description="Helical" evidence="6">
    <location>
        <begin position="35"/>
        <end position="52"/>
    </location>
</feature>
<dbReference type="KEGG" id="hwc:Hqrw_1795"/>
<dbReference type="InterPro" id="IPR050622">
    <property type="entry name" value="CPA3_antiporter_subunitB"/>
</dbReference>
<evidence type="ECO:0000256" key="6">
    <source>
        <dbReference type="SAM" id="Phobius"/>
    </source>
</evidence>
<name>G0LI04_HALWC</name>
<dbReference type="GO" id="GO:0005886">
    <property type="term" value="C:plasma membrane"/>
    <property type="evidence" value="ECO:0007669"/>
    <property type="project" value="UniProtKB-SubCell"/>
</dbReference>
<evidence type="ECO:0000313" key="8">
    <source>
        <dbReference type="EMBL" id="CCC39724.1"/>
    </source>
</evidence>
<sequence>MSNNADTASDTDTRAESINNPTYVESTIIMTTVRLVVPFIFTFGLFVMFHGADSAGGGFQGGVIVASTVLLLAFAFGIDATRRWIEGPLIRTAIATGGGLFILIGLGALINGQFLEYAAYDIGTTGIKYGIELVELGIGAIVSGVLIGLFFTLARGDMLTGGDIDQRSPQEQHGSDRS</sequence>
<keyword evidence="3 6" id="KW-0812">Transmembrane</keyword>
<reference evidence="8 9" key="1">
    <citation type="journal article" date="2011" name="PLoS ONE">
        <title>Haloquadratum walsbyi: limited diversity in a global pond.</title>
        <authorList>
            <person name="Dyall-Smith M."/>
            <person name="Pfeiffer F."/>
            <person name="Klee K."/>
            <person name="Palm P."/>
            <person name="Gross K."/>
            <person name="Schuster S.C."/>
            <person name="Rampp M."/>
            <person name="Oesterhelt D."/>
        </authorList>
    </citation>
    <scope>NUCLEOTIDE SEQUENCE [LARGE SCALE GENOMIC DNA]</scope>
    <source>
        <strain evidence="9">DSM 16854 / JCM 12705 / C23</strain>
    </source>
</reference>
<feature type="transmembrane region" description="Helical" evidence="6">
    <location>
        <begin position="58"/>
        <end position="77"/>
    </location>
</feature>
<accession>G0LI04</accession>